<keyword evidence="3" id="KW-0072">Autophagy</keyword>
<proteinExistence type="inferred from homology"/>
<dbReference type="OrthoDB" id="10259639at2759"/>
<protein>
    <recommendedName>
        <fullName evidence="2">Autophagy-related protein 101</fullName>
    </recommendedName>
</protein>
<feature type="region of interest" description="Disordered" evidence="4">
    <location>
        <begin position="89"/>
        <end position="110"/>
    </location>
</feature>
<dbReference type="EMBL" id="LT558124">
    <property type="protein sequence ID" value="SAM82597.1"/>
    <property type="molecule type" value="Genomic_DNA"/>
</dbReference>
<organism evidence="5 6">
    <name type="scientific">Ustilago bromivora</name>
    <dbReference type="NCBI Taxonomy" id="307758"/>
    <lineage>
        <taxon>Eukaryota</taxon>
        <taxon>Fungi</taxon>
        <taxon>Dikarya</taxon>
        <taxon>Basidiomycota</taxon>
        <taxon>Ustilaginomycotina</taxon>
        <taxon>Ustilaginomycetes</taxon>
        <taxon>Ustilaginales</taxon>
        <taxon>Ustilaginaceae</taxon>
        <taxon>Ustilago</taxon>
    </lineage>
</organism>
<dbReference type="Proteomes" id="UP000179920">
    <property type="component" value="Chromosome VIII"/>
</dbReference>
<dbReference type="Pfam" id="PF07855">
    <property type="entry name" value="ATG101"/>
    <property type="match status" value="1"/>
</dbReference>
<name>A0A1K0H842_9BASI</name>
<dbReference type="PANTHER" id="PTHR13292">
    <property type="entry name" value="AUTOPHAGY-RELATED PROTEIN 101"/>
    <property type="match status" value="1"/>
</dbReference>
<evidence type="ECO:0000313" key="6">
    <source>
        <dbReference type="Proteomes" id="UP000179920"/>
    </source>
</evidence>
<evidence type="ECO:0000256" key="4">
    <source>
        <dbReference type="SAM" id="MobiDB-lite"/>
    </source>
</evidence>
<dbReference type="GO" id="GO:0019901">
    <property type="term" value="F:protein kinase binding"/>
    <property type="evidence" value="ECO:0007669"/>
    <property type="project" value="TreeGrafter"/>
</dbReference>
<dbReference type="AlphaFoldDB" id="A0A1K0H842"/>
<evidence type="ECO:0000256" key="1">
    <source>
        <dbReference type="ARBA" id="ARBA00007130"/>
    </source>
</evidence>
<gene>
    <name evidence="5" type="ORF">UBRO_20711</name>
</gene>
<comment type="similarity">
    <text evidence="1">Belongs to the ATG101 family.</text>
</comment>
<dbReference type="PANTHER" id="PTHR13292:SF0">
    <property type="entry name" value="AUTOPHAGY-RELATED PROTEIN 101"/>
    <property type="match status" value="1"/>
</dbReference>
<dbReference type="GO" id="GO:0000407">
    <property type="term" value="C:phagophore assembly site"/>
    <property type="evidence" value="ECO:0007669"/>
    <property type="project" value="TreeGrafter"/>
</dbReference>
<accession>A0A1K0H842</accession>
<reference evidence="6" key="1">
    <citation type="submission" date="2016-04" db="EMBL/GenBank/DDBJ databases">
        <authorList>
            <person name="Guldener U."/>
            <person name="Guldener U."/>
        </authorList>
    </citation>
    <scope>NUCLEOTIDE SEQUENCE [LARGE SCALE GENOMIC DNA]</scope>
    <source>
        <strain evidence="6">UB2112</strain>
    </source>
</reference>
<evidence type="ECO:0000256" key="3">
    <source>
        <dbReference type="ARBA" id="ARBA00023006"/>
    </source>
</evidence>
<evidence type="ECO:0000256" key="2">
    <source>
        <dbReference type="ARBA" id="ARBA00018874"/>
    </source>
</evidence>
<sequence>MKSFSATLTIEQQHIQQCAYAILHLISFDRLLGTVKPAYVSVLGLQVPAISDPQLDAILLSRAAELASLVKGSEGSRKVELKVEFSIPTHPKTRTSGGGGEHKGAGGGGVGGMATNAASSIRAWATPWLASAFSGGVGQPAHPYTCSPTPIPEGSEVFESWSITFQPSSPTQDSSQEAQKELARITNQILTYITNHNSHLPTTSSPSPYAFHISLHTTP</sequence>
<evidence type="ECO:0000313" key="5">
    <source>
        <dbReference type="EMBL" id="SAM82597.1"/>
    </source>
</evidence>
<dbReference type="InterPro" id="IPR012445">
    <property type="entry name" value="ATG101"/>
</dbReference>
<dbReference type="GO" id="GO:0000045">
    <property type="term" value="P:autophagosome assembly"/>
    <property type="evidence" value="ECO:0007669"/>
    <property type="project" value="TreeGrafter"/>
</dbReference>
<dbReference type="GO" id="GO:1990316">
    <property type="term" value="C:Atg1/ULK1 kinase complex"/>
    <property type="evidence" value="ECO:0007669"/>
    <property type="project" value="TreeGrafter"/>
</dbReference>